<dbReference type="GO" id="GO:0007062">
    <property type="term" value="P:sister chromatid cohesion"/>
    <property type="evidence" value="ECO:0007669"/>
    <property type="project" value="EnsemblMetazoa"/>
</dbReference>
<evidence type="ECO:0000313" key="3">
    <source>
        <dbReference type="Proteomes" id="UP000001292"/>
    </source>
</evidence>
<dbReference type="HOGENOM" id="CLU_2560721_0_0_1"/>
<dbReference type="STRING" id="7238.B4I9Q1"/>
<accession>B4I9Q1</accession>
<dbReference type="AlphaFoldDB" id="B4I9Q1"/>
<protein>
    <submittedName>
        <fullName evidence="2">GM19485</fullName>
    </submittedName>
</protein>
<dbReference type="Proteomes" id="UP000001292">
    <property type="component" value="Unassembled WGS sequence"/>
</dbReference>
<organism evidence="3">
    <name type="scientific">Drosophila sechellia</name>
    <name type="common">Fruit fly</name>
    <dbReference type="NCBI Taxonomy" id="7238"/>
    <lineage>
        <taxon>Eukaryota</taxon>
        <taxon>Metazoa</taxon>
        <taxon>Ecdysozoa</taxon>
        <taxon>Arthropoda</taxon>
        <taxon>Hexapoda</taxon>
        <taxon>Insecta</taxon>
        <taxon>Pterygota</taxon>
        <taxon>Neoptera</taxon>
        <taxon>Endopterygota</taxon>
        <taxon>Diptera</taxon>
        <taxon>Brachycera</taxon>
        <taxon>Muscomorpha</taxon>
        <taxon>Ephydroidea</taxon>
        <taxon>Drosophilidae</taxon>
        <taxon>Drosophila</taxon>
        <taxon>Sophophora</taxon>
    </lineage>
</organism>
<dbReference type="EMBL" id="CH480825">
    <property type="protein sequence ID" value="EDW43932.1"/>
    <property type="molecule type" value="Genomic_DNA"/>
</dbReference>
<dbReference type="GO" id="GO:0000785">
    <property type="term" value="C:chromatin"/>
    <property type="evidence" value="ECO:0007669"/>
    <property type="project" value="EnsemblMetazoa"/>
</dbReference>
<evidence type="ECO:0000256" key="1">
    <source>
        <dbReference type="SAM" id="MobiDB-lite"/>
    </source>
</evidence>
<sequence>MMMTIDGAGTGAASAVPETPLQEDILAVLRGEVPRLNGNTDLEPTEEEDQQQQPKRATRGRGRKANNNVDVTPPAYGDQNPR</sequence>
<dbReference type="GO" id="GO:0005634">
    <property type="term" value="C:nucleus"/>
    <property type="evidence" value="ECO:0007669"/>
    <property type="project" value="EnsemblMetazoa"/>
</dbReference>
<reference evidence="2 3" key="1">
    <citation type="journal article" date="2007" name="Nature">
        <title>Evolution of genes and genomes on the Drosophila phylogeny.</title>
        <authorList>
            <consortium name="Drosophila 12 Genomes Consortium"/>
            <person name="Clark A.G."/>
            <person name="Eisen M.B."/>
            <person name="Smith D.R."/>
            <person name="Bergman C.M."/>
            <person name="Oliver B."/>
            <person name="Markow T.A."/>
            <person name="Kaufman T.C."/>
            <person name="Kellis M."/>
            <person name="Gelbart W."/>
            <person name="Iyer V.N."/>
            <person name="Pollard D.A."/>
            <person name="Sackton T.B."/>
            <person name="Larracuente A.M."/>
            <person name="Singh N.D."/>
            <person name="Abad J.P."/>
            <person name="Abt D.N."/>
            <person name="Adryan B."/>
            <person name="Aguade M."/>
            <person name="Akashi H."/>
            <person name="Anderson W.W."/>
            <person name="Aquadro C.F."/>
            <person name="Ardell D.H."/>
            <person name="Arguello R."/>
            <person name="Artieri C.G."/>
            <person name="Barbash D.A."/>
            <person name="Barker D."/>
            <person name="Barsanti P."/>
            <person name="Batterham P."/>
            <person name="Batzoglou S."/>
            <person name="Begun D."/>
            <person name="Bhutkar A."/>
            <person name="Blanco E."/>
            <person name="Bosak S.A."/>
            <person name="Bradley R.K."/>
            <person name="Brand A.D."/>
            <person name="Brent M.R."/>
            <person name="Brooks A.N."/>
            <person name="Brown R.H."/>
            <person name="Butlin R.K."/>
            <person name="Caggese C."/>
            <person name="Calvi B.R."/>
            <person name="Bernardo de Carvalho A."/>
            <person name="Caspi A."/>
            <person name="Castrezana S."/>
            <person name="Celniker S.E."/>
            <person name="Chang J.L."/>
            <person name="Chapple C."/>
            <person name="Chatterji S."/>
            <person name="Chinwalla A."/>
            <person name="Civetta A."/>
            <person name="Clifton S.W."/>
            <person name="Comeron J.M."/>
            <person name="Costello J.C."/>
            <person name="Coyne J.A."/>
            <person name="Daub J."/>
            <person name="David R.G."/>
            <person name="Delcher A.L."/>
            <person name="Delehaunty K."/>
            <person name="Do C.B."/>
            <person name="Ebling H."/>
            <person name="Edwards K."/>
            <person name="Eickbush T."/>
            <person name="Evans J.D."/>
            <person name="Filipski A."/>
            <person name="Findeiss S."/>
            <person name="Freyhult E."/>
            <person name="Fulton L."/>
            <person name="Fulton R."/>
            <person name="Garcia A.C."/>
            <person name="Gardiner A."/>
            <person name="Garfield D.A."/>
            <person name="Garvin B.E."/>
            <person name="Gibson G."/>
            <person name="Gilbert D."/>
            <person name="Gnerre S."/>
            <person name="Godfrey J."/>
            <person name="Good R."/>
            <person name="Gotea V."/>
            <person name="Gravely B."/>
            <person name="Greenberg A.J."/>
            <person name="Griffiths-Jones S."/>
            <person name="Gross S."/>
            <person name="Guigo R."/>
            <person name="Gustafson E.A."/>
            <person name="Haerty W."/>
            <person name="Hahn M.W."/>
            <person name="Halligan D.L."/>
            <person name="Halpern A.L."/>
            <person name="Halter G.M."/>
            <person name="Han M.V."/>
            <person name="Heger A."/>
            <person name="Hillier L."/>
            <person name="Hinrichs A.S."/>
            <person name="Holmes I."/>
            <person name="Hoskins R.A."/>
            <person name="Hubisz M.J."/>
            <person name="Hultmark D."/>
            <person name="Huntley M.A."/>
            <person name="Jaffe D.B."/>
            <person name="Jagadeeshan S."/>
            <person name="Jeck W.R."/>
            <person name="Johnson J."/>
            <person name="Jones C.D."/>
            <person name="Jordan W.C."/>
            <person name="Karpen G.H."/>
            <person name="Kataoka E."/>
            <person name="Keightley P.D."/>
            <person name="Kheradpour P."/>
            <person name="Kirkness E.F."/>
            <person name="Koerich L.B."/>
            <person name="Kristiansen K."/>
            <person name="Kudrna D."/>
            <person name="Kulathinal R.J."/>
            <person name="Kumar S."/>
            <person name="Kwok R."/>
            <person name="Lander E."/>
            <person name="Langley C.H."/>
            <person name="Lapoint R."/>
            <person name="Lazzaro B.P."/>
            <person name="Lee S.J."/>
            <person name="Levesque L."/>
            <person name="Li R."/>
            <person name="Lin C.F."/>
            <person name="Lin M.F."/>
            <person name="Lindblad-Toh K."/>
            <person name="Llopart A."/>
            <person name="Long M."/>
            <person name="Low L."/>
            <person name="Lozovsky E."/>
            <person name="Lu J."/>
            <person name="Luo M."/>
            <person name="Machado C.A."/>
            <person name="Makalowski W."/>
            <person name="Marzo M."/>
            <person name="Matsuda M."/>
            <person name="Matzkin L."/>
            <person name="McAllister B."/>
            <person name="McBride C.S."/>
            <person name="McKernan B."/>
            <person name="McKernan K."/>
            <person name="Mendez-Lago M."/>
            <person name="Minx P."/>
            <person name="Mollenhauer M.U."/>
            <person name="Montooth K."/>
            <person name="Mount S.M."/>
            <person name="Mu X."/>
            <person name="Myers E."/>
            <person name="Negre B."/>
            <person name="Newfeld S."/>
            <person name="Nielsen R."/>
            <person name="Noor M.A."/>
            <person name="O'Grady P."/>
            <person name="Pachter L."/>
            <person name="Papaceit M."/>
            <person name="Parisi M.J."/>
            <person name="Parisi M."/>
            <person name="Parts L."/>
            <person name="Pedersen J.S."/>
            <person name="Pesole G."/>
            <person name="Phillippy A.M."/>
            <person name="Ponting C.P."/>
            <person name="Pop M."/>
            <person name="Porcelli D."/>
            <person name="Powell J.R."/>
            <person name="Prohaska S."/>
            <person name="Pruitt K."/>
            <person name="Puig M."/>
            <person name="Quesneville H."/>
            <person name="Ram K.R."/>
            <person name="Rand D."/>
            <person name="Rasmussen M.D."/>
            <person name="Reed L.K."/>
            <person name="Reenan R."/>
            <person name="Reily A."/>
            <person name="Remington K.A."/>
            <person name="Rieger T.T."/>
            <person name="Ritchie M.G."/>
            <person name="Robin C."/>
            <person name="Rogers Y.H."/>
            <person name="Rohde C."/>
            <person name="Rozas J."/>
            <person name="Rubenfield M.J."/>
            <person name="Ruiz A."/>
            <person name="Russo S."/>
            <person name="Salzberg S.L."/>
            <person name="Sanchez-Gracia A."/>
            <person name="Saranga D.J."/>
            <person name="Sato H."/>
            <person name="Schaeffer S.W."/>
            <person name="Schatz M.C."/>
            <person name="Schlenke T."/>
            <person name="Schwartz R."/>
            <person name="Segarra C."/>
            <person name="Singh R.S."/>
            <person name="Sirot L."/>
            <person name="Sirota M."/>
            <person name="Sisneros N.B."/>
            <person name="Smith C.D."/>
            <person name="Smith T.F."/>
            <person name="Spieth J."/>
            <person name="Stage D.E."/>
            <person name="Stark A."/>
            <person name="Stephan W."/>
            <person name="Strausberg R.L."/>
            <person name="Strempel S."/>
            <person name="Sturgill D."/>
            <person name="Sutton G."/>
            <person name="Sutton G.G."/>
            <person name="Tao W."/>
            <person name="Teichmann S."/>
            <person name="Tobari Y.N."/>
            <person name="Tomimura Y."/>
            <person name="Tsolas J.M."/>
            <person name="Valente V.L."/>
            <person name="Venter E."/>
            <person name="Venter J.C."/>
            <person name="Vicario S."/>
            <person name="Vieira F.G."/>
            <person name="Vilella A.J."/>
            <person name="Villasante A."/>
            <person name="Walenz B."/>
            <person name="Wang J."/>
            <person name="Wasserman M."/>
            <person name="Watts T."/>
            <person name="Wilson D."/>
            <person name="Wilson R.K."/>
            <person name="Wing R.A."/>
            <person name="Wolfner M.F."/>
            <person name="Wong A."/>
            <person name="Wong G.K."/>
            <person name="Wu C.I."/>
            <person name="Wu G."/>
            <person name="Yamamoto D."/>
            <person name="Yang H.P."/>
            <person name="Yang S.P."/>
            <person name="Yorke J.A."/>
            <person name="Yoshida K."/>
            <person name="Zdobnov E."/>
            <person name="Zhang P."/>
            <person name="Zhang Y."/>
            <person name="Zimin A.V."/>
            <person name="Baldwin J."/>
            <person name="Abdouelleil A."/>
            <person name="Abdulkadir J."/>
            <person name="Abebe A."/>
            <person name="Abera B."/>
            <person name="Abreu J."/>
            <person name="Acer S.C."/>
            <person name="Aftuck L."/>
            <person name="Alexander A."/>
            <person name="An P."/>
            <person name="Anderson E."/>
            <person name="Anderson S."/>
            <person name="Arachi H."/>
            <person name="Azer M."/>
            <person name="Bachantsang P."/>
            <person name="Barry A."/>
            <person name="Bayul T."/>
            <person name="Berlin A."/>
            <person name="Bessette D."/>
            <person name="Bloom T."/>
            <person name="Blye J."/>
            <person name="Boguslavskiy L."/>
            <person name="Bonnet C."/>
            <person name="Boukhgalter B."/>
            <person name="Bourzgui I."/>
            <person name="Brown A."/>
            <person name="Cahill P."/>
            <person name="Channer S."/>
            <person name="Cheshatsang Y."/>
            <person name="Chuda L."/>
            <person name="Citroen M."/>
            <person name="Collymore A."/>
            <person name="Cooke P."/>
            <person name="Costello M."/>
            <person name="D'Aco K."/>
            <person name="Daza R."/>
            <person name="De Haan G."/>
            <person name="DeGray S."/>
            <person name="DeMaso C."/>
            <person name="Dhargay N."/>
            <person name="Dooley K."/>
            <person name="Dooley E."/>
            <person name="Doricent M."/>
            <person name="Dorje P."/>
            <person name="Dorjee K."/>
            <person name="Dupes A."/>
            <person name="Elong R."/>
            <person name="Falk J."/>
            <person name="Farina A."/>
            <person name="Faro S."/>
            <person name="Ferguson D."/>
            <person name="Fisher S."/>
            <person name="Foley C.D."/>
            <person name="Franke A."/>
            <person name="Friedrich D."/>
            <person name="Gadbois L."/>
            <person name="Gearin G."/>
            <person name="Gearin C.R."/>
            <person name="Giannoukos G."/>
            <person name="Goode T."/>
            <person name="Graham J."/>
            <person name="Grandbois E."/>
            <person name="Grewal S."/>
            <person name="Gyaltsen K."/>
            <person name="Hafez N."/>
            <person name="Hagos B."/>
            <person name="Hall J."/>
            <person name="Henson C."/>
            <person name="Hollinger A."/>
            <person name="Honan T."/>
            <person name="Huard M.D."/>
            <person name="Hughes L."/>
            <person name="Hurhula B."/>
            <person name="Husby M.E."/>
            <person name="Kamat A."/>
            <person name="Kanga B."/>
            <person name="Kashin S."/>
            <person name="Khazanovich D."/>
            <person name="Kisner P."/>
            <person name="Lance K."/>
            <person name="Lara M."/>
            <person name="Lee W."/>
            <person name="Lennon N."/>
            <person name="Letendre F."/>
            <person name="LeVine R."/>
            <person name="Lipovsky A."/>
            <person name="Liu X."/>
            <person name="Liu J."/>
            <person name="Liu S."/>
            <person name="Lokyitsang T."/>
            <person name="Lokyitsang Y."/>
            <person name="Lubonja R."/>
            <person name="Lui A."/>
            <person name="MacDonald P."/>
            <person name="Magnisalis V."/>
            <person name="Maru K."/>
            <person name="Matthews C."/>
            <person name="McCusker W."/>
            <person name="McDonough S."/>
            <person name="Mehta T."/>
            <person name="Meldrim J."/>
            <person name="Meneus L."/>
            <person name="Mihai O."/>
            <person name="Mihalev A."/>
            <person name="Mihova T."/>
            <person name="Mittelman R."/>
            <person name="Mlenga V."/>
            <person name="Montmayeur A."/>
            <person name="Mulrain L."/>
            <person name="Navidi A."/>
            <person name="Naylor J."/>
            <person name="Negash T."/>
            <person name="Nguyen T."/>
            <person name="Nguyen N."/>
            <person name="Nicol R."/>
            <person name="Norbu C."/>
            <person name="Norbu N."/>
            <person name="Novod N."/>
            <person name="O'Neill B."/>
            <person name="Osman S."/>
            <person name="Markiewicz E."/>
            <person name="Oyono O.L."/>
            <person name="Patti C."/>
            <person name="Phunkhang P."/>
            <person name="Pierre F."/>
            <person name="Priest M."/>
            <person name="Raghuraman S."/>
            <person name="Rege F."/>
            <person name="Reyes R."/>
            <person name="Rise C."/>
            <person name="Rogov P."/>
            <person name="Ross K."/>
            <person name="Ryan E."/>
            <person name="Settipalli S."/>
            <person name="Shea T."/>
            <person name="Sherpa N."/>
            <person name="Shi L."/>
            <person name="Shih D."/>
            <person name="Sparrow T."/>
            <person name="Spaulding J."/>
            <person name="Stalker J."/>
            <person name="Stange-Thomann N."/>
            <person name="Stavropoulos S."/>
            <person name="Stone C."/>
            <person name="Strader C."/>
            <person name="Tesfaye S."/>
            <person name="Thomson T."/>
            <person name="Thoulutsang Y."/>
            <person name="Thoulutsang D."/>
            <person name="Topham K."/>
            <person name="Topping I."/>
            <person name="Tsamla T."/>
            <person name="Vassiliev H."/>
            <person name="Vo A."/>
            <person name="Wangchuk T."/>
            <person name="Wangdi T."/>
            <person name="Weiand M."/>
            <person name="Wilkinson J."/>
            <person name="Wilson A."/>
            <person name="Yadav S."/>
            <person name="Young G."/>
            <person name="Yu Q."/>
            <person name="Zembek L."/>
            <person name="Zhong D."/>
            <person name="Zimmer A."/>
            <person name="Zwirko Z."/>
            <person name="Jaffe D.B."/>
            <person name="Alvarez P."/>
            <person name="Brockman W."/>
            <person name="Butler J."/>
            <person name="Chin C."/>
            <person name="Gnerre S."/>
            <person name="Grabherr M."/>
            <person name="Kleber M."/>
            <person name="Mauceli E."/>
            <person name="MacCallum I."/>
        </authorList>
    </citation>
    <scope>NUCLEOTIDE SEQUENCE [LARGE SCALE GENOMIC DNA]</scope>
    <source>
        <strain evidence="3">Rob3c / Tucson 14021-0248.25</strain>
    </source>
</reference>
<name>B4I9Q1_DROSE</name>
<gene>
    <name evidence="2" type="primary">Dsec\GM19485</name>
    <name evidence="2" type="ORF">Dsec_GM19485</name>
</gene>
<dbReference type="GO" id="GO:0140670">
    <property type="term" value="F:cohesin unloader activity"/>
    <property type="evidence" value="ECO:0007669"/>
    <property type="project" value="EnsemblMetazoa"/>
</dbReference>
<feature type="region of interest" description="Disordered" evidence="1">
    <location>
        <begin position="30"/>
        <end position="82"/>
    </location>
</feature>
<proteinExistence type="predicted"/>
<keyword evidence="3" id="KW-1185">Reference proteome</keyword>
<dbReference type="GO" id="GO:0006325">
    <property type="term" value="P:chromatin organization"/>
    <property type="evidence" value="ECO:0007669"/>
    <property type="project" value="EnsemblMetazoa"/>
</dbReference>
<evidence type="ECO:0000313" key="2">
    <source>
        <dbReference type="EMBL" id="EDW43932.1"/>
    </source>
</evidence>